<sequence>MTEKGWFKRLAALGLVGGLVAIVVVALTMFAGGFTETVPVMITAPRSGLVMDPDAKVKMRGVEVGRVKSIEETPDGATITLDMQPDMLKNIPANSKVDIKSTTVFGAKYVNFVFPSDPSPEHLTAGSTVAAPRVTVEFNTLFQHLSDVLQTLEPEKINATLGALSEALRGRGKQVGELLTDADAYLTDINPSLPALQQDFKSAAEVTNLYADVAPDLVRLLDDATAIGGTLVDERDNLESLLLSLIGVANTGETVLGENEQNLTTALDLLRPTTALLDRYSPVLSCLILGLDKARPIAEAVEGGLQEGIALNAGFTYSQKPYMYPDSLPKVNATGGPNCVGLPDRVPSDPHAPYIVTDTANVPYVPNTQLTFNAPKVFQILFADLFAGLAQR</sequence>
<dbReference type="NCBIfam" id="TIGR00996">
    <property type="entry name" value="Mtu_fam_mce"/>
    <property type="match status" value="1"/>
</dbReference>
<dbReference type="Pfam" id="PF02470">
    <property type="entry name" value="MlaD"/>
    <property type="match status" value="1"/>
</dbReference>
<dbReference type="InterPro" id="IPR005693">
    <property type="entry name" value="Mce"/>
</dbReference>
<comment type="caution">
    <text evidence="4">The sequence shown here is derived from an EMBL/GenBank/DDBJ whole genome shotgun (WGS) entry which is preliminary data.</text>
</comment>
<dbReference type="AlphaFoldDB" id="A0A848KJ29"/>
<dbReference type="RefSeq" id="WP_169589582.1">
    <property type="nucleotide sequence ID" value="NZ_VCQU01000006.1"/>
</dbReference>
<protein>
    <submittedName>
        <fullName evidence="4">MCE family protein</fullName>
    </submittedName>
</protein>
<evidence type="ECO:0000313" key="4">
    <source>
        <dbReference type="EMBL" id="NMN97054.1"/>
    </source>
</evidence>
<feature type="domain" description="Mce/MlaD" evidence="2">
    <location>
        <begin position="37"/>
        <end position="113"/>
    </location>
</feature>
<gene>
    <name evidence="4" type="ORF">FGL95_18600</name>
</gene>
<dbReference type="PANTHER" id="PTHR33371:SF19">
    <property type="entry name" value="MCE-FAMILY PROTEIN MCE4A"/>
    <property type="match status" value="1"/>
</dbReference>
<dbReference type="InterPro" id="IPR024516">
    <property type="entry name" value="Mce_C"/>
</dbReference>
<evidence type="ECO:0000256" key="1">
    <source>
        <dbReference type="SAM" id="Phobius"/>
    </source>
</evidence>
<keyword evidence="5" id="KW-1185">Reference proteome</keyword>
<feature type="transmembrane region" description="Helical" evidence="1">
    <location>
        <begin position="12"/>
        <end position="34"/>
    </location>
</feature>
<reference evidence="4 5" key="2">
    <citation type="submission" date="2020-06" db="EMBL/GenBank/DDBJ databases">
        <title>Antribacter stalactiti gen. nov., sp. nov., a new member of the family Nacardiaceae isolated from a cave.</title>
        <authorList>
            <person name="Kim I.S."/>
        </authorList>
    </citation>
    <scope>NUCLEOTIDE SEQUENCE [LARGE SCALE GENOMIC DNA]</scope>
    <source>
        <strain evidence="4 5">YC2-7</strain>
    </source>
</reference>
<dbReference type="EMBL" id="VCQU01000006">
    <property type="protein sequence ID" value="NMN97054.1"/>
    <property type="molecule type" value="Genomic_DNA"/>
</dbReference>
<dbReference type="GO" id="GO:0005576">
    <property type="term" value="C:extracellular region"/>
    <property type="evidence" value="ECO:0007669"/>
    <property type="project" value="TreeGrafter"/>
</dbReference>
<evidence type="ECO:0000259" key="2">
    <source>
        <dbReference type="Pfam" id="PF02470"/>
    </source>
</evidence>
<dbReference type="GO" id="GO:0051701">
    <property type="term" value="P:biological process involved in interaction with host"/>
    <property type="evidence" value="ECO:0007669"/>
    <property type="project" value="TreeGrafter"/>
</dbReference>
<reference evidence="4 5" key="1">
    <citation type="submission" date="2019-05" db="EMBL/GenBank/DDBJ databases">
        <authorList>
            <person name="Lee S.D."/>
        </authorList>
    </citation>
    <scope>NUCLEOTIDE SEQUENCE [LARGE SCALE GENOMIC DNA]</scope>
    <source>
        <strain evidence="4 5">YC2-7</strain>
    </source>
</reference>
<keyword evidence="1" id="KW-0812">Transmembrane</keyword>
<accession>A0A848KJ29</accession>
<dbReference type="InterPro" id="IPR052336">
    <property type="entry name" value="MlaD_Phospholipid_Transporter"/>
</dbReference>
<keyword evidence="1" id="KW-0472">Membrane</keyword>
<dbReference type="InterPro" id="IPR003399">
    <property type="entry name" value="Mce/MlaD"/>
</dbReference>
<dbReference type="Pfam" id="PF11887">
    <property type="entry name" value="Mce4_CUP1"/>
    <property type="match status" value="1"/>
</dbReference>
<keyword evidence="1" id="KW-1133">Transmembrane helix</keyword>
<evidence type="ECO:0000313" key="5">
    <source>
        <dbReference type="Proteomes" id="UP000535543"/>
    </source>
</evidence>
<proteinExistence type="predicted"/>
<dbReference type="Proteomes" id="UP000535543">
    <property type="component" value="Unassembled WGS sequence"/>
</dbReference>
<evidence type="ECO:0000259" key="3">
    <source>
        <dbReference type="Pfam" id="PF11887"/>
    </source>
</evidence>
<name>A0A848KJ29_9NOCA</name>
<feature type="domain" description="Mammalian cell entry C-terminal" evidence="3">
    <location>
        <begin position="119"/>
        <end position="337"/>
    </location>
</feature>
<dbReference type="PANTHER" id="PTHR33371">
    <property type="entry name" value="INTERMEMBRANE PHOSPHOLIPID TRANSPORT SYSTEM BINDING PROTEIN MLAD-RELATED"/>
    <property type="match status" value="1"/>
</dbReference>
<organism evidence="4 5">
    <name type="scientific">Antrihabitans stalactiti</name>
    <dbReference type="NCBI Taxonomy" id="2584121"/>
    <lineage>
        <taxon>Bacteria</taxon>
        <taxon>Bacillati</taxon>
        <taxon>Actinomycetota</taxon>
        <taxon>Actinomycetes</taxon>
        <taxon>Mycobacteriales</taxon>
        <taxon>Nocardiaceae</taxon>
        <taxon>Antrihabitans</taxon>
    </lineage>
</organism>